<dbReference type="SUPFAM" id="SSF53850">
    <property type="entry name" value="Periplasmic binding protein-like II"/>
    <property type="match status" value="1"/>
</dbReference>
<accession>A0ABR7T425</accession>
<feature type="domain" description="PBP" evidence="1">
    <location>
        <begin position="25"/>
        <end position="254"/>
    </location>
</feature>
<evidence type="ECO:0000259" key="1">
    <source>
        <dbReference type="Pfam" id="PF12849"/>
    </source>
</evidence>
<dbReference type="PANTHER" id="PTHR37945:SF1">
    <property type="entry name" value="EXTRACELLULAR TUNGSTATE BINDING PROTEIN"/>
    <property type="match status" value="1"/>
</dbReference>
<dbReference type="RefSeq" id="WP_188040412.1">
    <property type="nucleotide sequence ID" value="NZ_JACVHF010000009.1"/>
</dbReference>
<dbReference type="Proteomes" id="UP000617402">
    <property type="component" value="Unassembled WGS sequence"/>
</dbReference>
<protein>
    <submittedName>
        <fullName evidence="2">Substrate-binding domain-containing protein</fullName>
    </submittedName>
</protein>
<gene>
    <name evidence="2" type="ORF">H1S01_10060</name>
</gene>
<reference evidence="2 3" key="1">
    <citation type="submission" date="2020-07" db="EMBL/GenBank/DDBJ databases">
        <title>Draft whole-genome sequence of Heliobacterium chlorum DSM 3682, type strain.</title>
        <authorList>
            <person name="Kyndt J.A."/>
            <person name="Meyer T.E."/>
            <person name="Imhoff J.F."/>
        </authorList>
    </citation>
    <scope>NUCLEOTIDE SEQUENCE [LARGE SCALE GENOMIC DNA]</scope>
    <source>
        <strain evidence="2 3">DSM 3682</strain>
    </source>
</reference>
<dbReference type="InterPro" id="IPR052738">
    <property type="entry name" value="ABC-Tungstate_binding"/>
</dbReference>
<dbReference type="InterPro" id="IPR024370">
    <property type="entry name" value="PBP_domain"/>
</dbReference>
<evidence type="ECO:0000313" key="2">
    <source>
        <dbReference type="EMBL" id="MBC9784852.1"/>
    </source>
</evidence>
<proteinExistence type="predicted"/>
<sequence>MLVALSLLLAACDSAPTAQTSAQTTAAVPAHPDIILATTTSTMDSGLLDVLIPAFEKKSGYKVKPVSVGTGQALAMGEKGEADVLLVHAPDAELKVVEKGAAINRRLVMHNDFIVVGPPKDPAGIKTVKTSVDAMKKIAELKQVFVSRGDDSGTDKMEKSFWKKANIQPTGSWYQETGAGMGQTLNVASEKKGYTLTDRATFLAQKKNINLDIVLEKEPALLNIYHVMEVNPEKFPKVNKDGAKAFADFIVSPEGQAIIKDFGVSKYGQPLFVPDADKNENDLGK</sequence>
<dbReference type="EMBL" id="JACVHF010000009">
    <property type="protein sequence ID" value="MBC9784852.1"/>
    <property type="molecule type" value="Genomic_DNA"/>
</dbReference>
<dbReference type="Gene3D" id="3.40.190.10">
    <property type="entry name" value="Periplasmic binding protein-like II"/>
    <property type="match status" value="2"/>
</dbReference>
<dbReference type="Pfam" id="PF12849">
    <property type="entry name" value="PBP_like_2"/>
    <property type="match status" value="1"/>
</dbReference>
<name>A0ABR7T425_HELCL</name>
<dbReference type="PANTHER" id="PTHR37945">
    <property type="entry name" value="EXTRACELLULAR TUNGSTATE BINDING PROTEIN"/>
    <property type="match status" value="1"/>
</dbReference>
<evidence type="ECO:0000313" key="3">
    <source>
        <dbReference type="Proteomes" id="UP000617402"/>
    </source>
</evidence>
<organism evidence="2 3">
    <name type="scientific">Heliobacterium chlorum</name>
    <dbReference type="NCBI Taxonomy" id="2698"/>
    <lineage>
        <taxon>Bacteria</taxon>
        <taxon>Bacillati</taxon>
        <taxon>Bacillota</taxon>
        <taxon>Clostridia</taxon>
        <taxon>Eubacteriales</taxon>
        <taxon>Heliobacteriaceae</taxon>
        <taxon>Heliobacterium</taxon>
    </lineage>
</organism>
<comment type="caution">
    <text evidence="2">The sequence shown here is derived from an EMBL/GenBank/DDBJ whole genome shotgun (WGS) entry which is preliminary data.</text>
</comment>
<keyword evidence="3" id="KW-1185">Reference proteome</keyword>